<feature type="transmembrane region" description="Helical" evidence="1">
    <location>
        <begin position="34"/>
        <end position="51"/>
    </location>
</feature>
<keyword evidence="1" id="KW-0812">Transmembrane</keyword>
<feature type="transmembrane region" description="Helical" evidence="1">
    <location>
        <begin position="57"/>
        <end position="76"/>
    </location>
</feature>
<sequence length="271" mass="31364">MFTLLMLISHTISDFIIQTDSIVNLKSNLHWRGFLYHGIGLSISSICMILLAKASYIPKLISVIFIIVLIHLLIDFSKEKLQRIITESNNNERIKKAGIITFVLDQILHLLVILLLTNNVTIEFNELNEVLLRIFNQNGLTQLDLKIIFIILYIAFSGAYLIPLIFDLIYMNISDYNKTLNDMLKEDVKDSAHKFIDEVKAGKWIGILERILITFFIYNNQLNAIGFIIAMKSLARFKMLDSKIFSEYYLIGTLFSIVYTFFGFHILQRIL</sequence>
<dbReference type="InterPro" id="IPR021737">
    <property type="entry name" value="Phage_phiKZ_Orf197"/>
</dbReference>
<accession>A0A4R2SZR3</accession>
<dbReference type="RefSeq" id="WP_132849712.1">
    <property type="nucleotide sequence ID" value="NZ_CP058648.1"/>
</dbReference>
<dbReference type="AlphaFoldDB" id="A0A4R2SZR3"/>
<name>A0A4R2SZR3_9FIRM</name>
<feature type="transmembrane region" description="Helical" evidence="1">
    <location>
        <begin position="147"/>
        <end position="170"/>
    </location>
</feature>
<feature type="transmembrane region" description="Helical" evidence="1">
    <location>
        <begin position="249"/>
        <end position="267"/>
    </location>
</feature>
<organism evidence="2 3">
    <name type="scientific">Serpentinicella alkaliphila</name>
    <dbReference type="NCBI Taxonomy" id="1734049"/>
    <lineage>
        <taxon>Bacteria</taxon>
        <taxon>Bacillati</taxon>
        <taxon>Bacillota</taxon>
        <taxon>Clostridia</taxon>
        <taxon>Peptostreptococcales</taxon>
        <taxon>Natronincolaceae</taxon>
        <taxon>Serpentinicella</taxon>
    </lineage>
</organism>
<feature type="transmembrane region" description="Helical" evidence="1">
    <location>
        <begin position="211"/>
        <end position="229"/>
    </location>
</feature>
<feature type="transmembrane region" description="Helical" evidence="1">
    <location>
        <begin position="97"/>
        <end position="117"/>
    </location>
</feature>
<evidence type="ECO:0000256" key="1">
    <source>
        <dbReference type="SAM" id="Phobius"/>
    </source>
</evidence>
<dbReference type="OrthoDB" id="5122730at2"/>
<dbReference type="Proteomes" id="UP000295504">
    <property type="component" value="Unassembled WGS sequence"/>
</dbReference>
<reference evidence="2 3" key="1">
    <citation type="submission" date="2019-03" db="EMBL/GenBank/DDBJ databases">
        <title>Genomic Encyclopedia of Type Strains, Phase IV (KMG-IV): sequencing the most valuable type-strain genomes for metagenomic binning, comparative biology and taxonomic classification.</title>
        <authorList>
            <person name="Goeker M."/>
        </authorList>
    </citation>
    <scope>NUCLEOTIDE SEQUENCE [LARGE SCALE GENOMIC DNA]</scope>
    <source>
        <strain evidence="2 3">DSM 100013</strain>
    </source>
</reference>
<gene>
    <name evidence="2" type="ORF">EDD79_10622</name>
</gene>
<comment type="caution">
    <text evidence="2">The sequence shown here is derived from an EMBL/GenBank/DDBJ whole genome shotgun (WGS) entry which is preliminary data.</text>
</comment>
<dbReference type="Pfam" id="PF11750">
    <property type="entry name" value="DUF3307"/>
    <property type="match status" value="1"/>
</dbReference>
<dbReference type="EMBL" id="SLYC01000062">
    <property type="protein sequence ID" value="TCP95260.1"/>
    <property type="molecule type" value="Genomic_DNA"/>
</dbReference>
<evidence type="ECO:0000313" key="2">
    <source>
        <dbReference type="EMBL" id="TCP95260.1"/>
    </source>
</evidence>
<protein>
    <submittedName>
        <fullName evidence="2">Uncharacterized protein DUF3307</fullName>
    </submittedName>
</protein>
<evidence type="ECO:0000313" key="3">
    <source>
        <dbReference type="Proteomes" id="UP000295504"/>
    </source>
</evidence>
<keyword evidence="1" id="KW-1133">Transmembrane helix</keyword>
<keyword evidence="3" id="KW-1185">Reference proteome</keyword>
<proteinExistence type="predicted"/>
<keyword evidence="1" id="KW-0472">Membrane</keyword>